<keyword evidence="8" id="KW-0969">Cilium</keyword>
<protein>
    <submittedName>
        <fullName evidence="8">Flagellar biosynthetic protein FliO</fullName>
    </submittedName>
</protein>
<keyword evidence="8" id="KW-0966">Cell projection</keyword>
<keyword evidence="8" id="KW-0282">Flagellum</keyword>
<feature type="transmembrane region" description="Helical" evidence="7">
    <location>
        <begin position="6"/>
        <end position="25"/>
    </location>
</feature>
<gene>
    <name evidence="8" type="ORF">FRC96_04065</name>
</gene>
<keyword evidence="5 7" id="KW-0472">Membrane</keyword>
<dbReference type="InterPro" id="IPR022781">
    <property type="entry name" value="Flagellar_biosynth_FliO"/>
</dbReference>
<evidence type="ECO:0000256" key="3">
    <source>
        <dbReference type="ARBA" id="ARBA00022692"/>
    </source>
</evidence>
<evidence type="ECO:0000256" key="5">
    <source>
        <dbReference type="ARBA" id="ARBA00023136"/>
    </source>
</evidence>
<keyword evidence="4 7" id="KW-1133">Transmembrane helix</keyword>
<keyword evidence="3 7" id="KW-0812">Transmembrane</keyword>
<dbReference type="EMBL" id="VOSL01000019">
    <property type="protein sequence ID" value="TXD41648.1"/>
    <property type="molecule type" value="Genomic_DNA"/>
</dbReference>
<evidence type="ECO:0000313" key="9">
    <source>
        <dbReference type="Proteomes" id="UP000321046"/>
    </source>
</evidence>
<evidence type="ECO:0000256" key="4">
    <source>
        <dbReference type="ARBA" id="ARBA00022989"/>
    </source>
</evidence>
<sequence>MAYGWLILRTLIVLVAVLALAYAALRLLARHLGQRQPTDPGRIELLERQLIEPRRSLLVVRTAGEYWLLASTEQGINPVGKLDPAPWQTPPASTSSSELRPELPGELDPAPDAIAADISLNGLDPDVLIPAPQAEITPFEPPSNAHPGR</sequence>
<dbReference type="GO" id="GO:0016020">
    <property type="term" value="C:membrane"/>
    <property type="evidence" value="ECO:0007669"/>
    <property type="project" value="InterPro"/>
</dbReference>
<accession>A0A5C6XPD5</accession>
<evidence type="ECO:0000256" key="2">
    <source>
        <dbReference type="ARBA" id="ARBA00022475"/>
    </source>
</evidence>
<dbReference type="GO" id="GO:0044781">
    <property type="term" value="P:bacterial-type flagellum organization"/>
    <property type="evidence" value="ECO:0007669"/>
    <property type="project" value="InterPro"/>
</dbReference>
<proteinExistence type="predicted"/>
<evidence type="ECO:0000256" key="6">
    <source>
        <dbReference type="SAM" id="MobiDB-lite"/>
    </source>
</evidence>
<dbReference type="OrthoDB" id="5518515at2"/>
<keyword evidence="2" id="KW-1003">Cell membrane</keyword>
<comment type="caution">
    <text evidence="8">The sequence shown here is derived from an EMBL/GenBank/DDBJ whole genome shotgun (WGS) entry which is preliminary data.</text>
</comment>
<evidence type="ECO:0000256" key="1">
    <source>
        <dbReference type="ARBA" id="ARBA00004236"/>
    </source>
</evidence>
<dbReference type="Proteomes" id="UP000321046">
    <property type="component" value="Unassembled WGS sequence"/>
</dbReference>
<organism evidence="8 9">
    <name type="scientific">Lujinxingia vulgaris</name>
    <dbReference type="NCBI Taxonomy" id="2600176"/>
    <lineage>
        <taxon>Bacteria</taxon>
        <taxon>Deltaproteobacteria</taxon>
        <taxon>Bradymonadales</taxon>
        <taxon>Lujinxingiaceae</taxon>
        <taxon>Lujinxingia</taxon>
    </lineage>
</organism>
<name>A0A5C6XPD5_9DELT</name>
<feature type="region of interest" description="Disordered" evidence="6">
    <location>
        <begin position="77"/>
        <end position="111"/>
    </location>
</feature>
<dbReference type="AlphaFoldDB" id="A0A5C6XPD5"/>
<comment type="subcellular location">
    <subcellularLocation>
        <location evidence="1">Cell membrane</location>
    </subcellularLocation>
</comment>
<reference evidence="8 9" key="1">
    <citation type="submission" date="2019-08" db="EMBL/GenBank/DDBJ databases">
        <title>Bradymonadales sp. TMQ2.</title>
        <authorList>
            <person name="Liang Q."/>
        </authorList>
    </citation>
    <scope>NUCLEOTIDE SEQUENCE [LARGE SCALE GENOMIC DNA]</scope>
    <source>
        <strain evidence="8 9">TMQ2</strain>
    </source>
</reference>
<evidence type="ECO:0000256" key="7">
    <source>
        <dbReference type="SAM" id="Phobius"/>
    </source>
</evidence>
<evidence type="ECO:0000313" key="8">
    <source>
        <dbReference type="EMBL" id="TXD41648.1"/>
    </source>
</evidence>
<dbReference type="RefSeq" id="WP_146972985.1">
    <property type="nucleotide sequence ID" value="NZ_VOSL01000019.1"/>
</dbReference>
<dbReference type="Pfam" id="PF04347">
    <property type="entry name" value="FliO"/>
    <property type="match status" value="1"/>
</dbReference>